<gene>
    <name evidence="1" type="ORF">WR25_01675</name>
</gene>
<name>A0A2A2JSE9_9BILA</name>
<evidence type="ECO:0000313" key="2">
    <source>
        <dbReference type="Proteomes" id="UP000218231"/>
    </source>
</evidence>
<dbReference type="AlphaFoldDB" id="A0A2A2JSE9"/>
<dbReference type="EMBL" id="LIAE01010252">
    <property type="protein sequence ID" value="PAV64595.1"/>
    <property type="molecule type" value="Genomic_DNA"/>
</dbReference>
<comment type="caution">
    <text evidence="1">The sequence shown here is derived from an EMBL/GenBank/DDBJ whole genome shotgun (WGS) entry which is preliminary data.</text>
</comment>
<evidence type="ECO:0000313" key="1">
    <source>
        <dbReference type="EMBL" id="PAV64595.1"/>
    </source>
</evidence>
<protein>
    <submittedName>
        <fullName evidence="1">Uncharacterized protein</fullName>
    </submittedName>
</protein>
<proteinExistence type="predicted"/>
<accession>A0A2A2JSE9</accession>
<sequence>MKKGRLRGRRGMARDRIDVFFFQAGLKVLDTPTHVALPQSDTQQKARHDLIAQSASACTTQKFKQQQQTAPQTQAASQVTFFPLYNHLESHISTFNSEQL</sequence>
<organism evidence="1 2">
    <name type="scientific">Diploscapter pachys</name>
    <dbReference type="NCBI Taxonomy" id="2018661"/>
    <lineage>
        <taxon>Eukaryota</taxon>
        <taxon>Metazoa</taxon>
        <taxon>Ecdysozoa</taxon>
        <taxon>Nematoda</taxon>
        <taxon>Chromadorea</taxon>
        <taxon>Rhabditida</taxon>
        <taxon>Rhabditina</taxon>
        <taxon>Rhabditomorpha</taxon>
        <taxon>Rhabditoidea</taxon>
        <taxon>Rhabditidae</taxon>
        <taxon>Diploscapter</taxon>
    </lineage>
</organism>
<reference evidence="1 2" key="1">
    <citation type="journal article" date="2017" name="Curr. Biol.">
        <title>Genome architecture and evolution of a unichromosomal asexual nematode.</title>
        <authorList>
            <person name="Fradin H."/>
            <person name="Zegar C."/>
            <person name="Gutwein M."/>
            <person name="Lucas J."/>
            <person name="Kovtun M."/>
            <person name="Corcoran D."/>
            <person name="Baugh L.R."/>
            <person name="Kiontke K."/>
            <person name="Gunsalus K."/>
            <person name="Fitch D.H."/>
            <person name="Piano F."/>
        </authorList>
    </citation>
    <scope>NUCLEOTIDE SEQUENCE [LARGE SCALE GENOMIC DNA]</scope>
    <source>
        <strain evidence="1">PF1309</strain>
    </source>
</reference>
<dbReference type="Proteomes" id="UP000218231">
    <property type="component" value="Unassembled WGS sequence"/>
</dbReference>
<keyword evidence="2" id="KW-1185">Reference proteome</keyword>